<dbReference type="AlphaFoldDB" id="A0A3M6QC37"/>
<reference evidence="2 3" key="1">
    <citation type="submission" date="2018-10" db="EMBL/GenBank/DDBJ databases">
        <title>Comamonadaceae CDC group NO-1 genome sequencing and assembly.</title>
        <authorList>
            <person name="Bernier A.-M."/>
            <person name="Bernard K."/>
        </authorList>
    </citation>
    <scope>NUCLEOTIDE SEQUENCE [LARGE SCALE GENOMIC DNA]</scope>
    <source>
        <strain evidence="2 3">NML161473</strain>
    </source>
</reference>
<dbReference type="RefSeq" id="WP_122253845.1">
    <property type="nucleotide sequence ID" value="NZ_RDQL01000006.1"/>
</dbReference>
<proteinExistence type="predicted"/>
<organism evidence="2 3">
    <name type="scientific">Allofranklinella schreckenbergeri</name>
    <dbReference type="NCBI Taxonomy" id="1076744"/>
    <lineage>
        <taxon>Bacteria</taxon>
        <taxon>Pseudomonadati</taxon>
        <taxon>Pseudomonadota</taxon>
        <taxon>Betaproteobacteria</taxon>
        <taxon>Burkholderiales</taxon>
        <taxon>Comamonadaceae</taxon>
        <taxon>Allofranklinella</taxon>
    </lineage>
</organism>
<gene>
    <name evidence="2" type="ORF">EBQ25_05855</name>
</gene>
<evidence type="ECO:0000313" key="2">
    <source>
        <dbReference type="EMBL" id="RMW99978.1"/>
    </source>
</evidence>
<sequence>MQHFFSLSPNWPHKLRRRLSALLACGAALTVAGCATHTAYEQPWQADGGPGYGHGYGHYHRHHPDYRHYGAGPWYEPGPWPRHRYYGHDDGYWPRHPPLPGYAPPGYYRPDAPPPRARIQDNEAQARQYERQRQRERMQQLLEQPFHERDERTAPAPRRLEPDFP</sequence>
<dbReference type="EMBL" id="RDQL01000006">
    <property type="protein sequence ID" value="RMW99978.1"/>
    <property type="molecule type" value="Genomic_DNA"/>
</dbReference>
<evidence type="ECO:0000313" key="3">
    <source>
        <dbReference type="Proteomes" id="UP000267035"/>
    </source>
</evidence>
<keyword evidence="3" id="KW-1185">Reference proteome</keyword>
<feature type="compositionally biased region" description="Basic and acidic residues" evidence="1">
    <location>
        <begin position="145"/>
        <end position="165"/>
    </location>
</feature>
<dbReference type="Proteomes" id="UP000267035">
    <property type="component" value="Unassembled WGS sequence"/>
</dbReference>
<feature type="compositionally biased region" description="Basic and acidic residues" evidence="1">
    <location>
        <begin position="128"/>
        <end position="138"/>
    </location>
</feature>
<protein>
    <submittedName>
        <fullName evidence="2">Uncharacterized protein</fullName>
    </submittedName>
</protein>
<evidence type="ECO:0000256" key="1">
    <source>
        <dbReference type="SAM" id="MobiDB-lite"/>
    </source>
</evidence>
<accession>A0A3M6QC37</accession>
<feature type="region of interest" description="Disordered" evidence="1">
    <location>
        <begin position="103"/>
        <end position="165"/>
    </location>
</feature>
<comment type="caution">
    <text evidence="2">The sequence shown here is derived from an EMBL/GenBank/DDBJ whole genome shotgun (WGS) entry which is preliminary data.</text>
</comment>
<name>A0A3M6QC37_9BURK</name>